<name>A0A8D8XR57_9HEMI</name>
<proteinExistence type="predicted"/>
<dbReference type="EMBL" id="HBUF01343226">
    <property type="protein sequence ID" value="CAG6706400.1"/>
    <property type="molecule type" value="Transcribed_RNA"/>
</dbReference>
<dbReference type="EMBL" id="HBUF01040358">
    <property type="protein sequence ID" value="CAG6617949.1"/>
    <property type="molecule type" value="Transcribed_RNA"/>
</dbReference>
<protein>
    <submittedName>
        <fullName evidence="1">Uncharacterized protein</fullName>
    </submittedName>
</protein>
<evidence type="ECO:0000313" key="1">
    <source>
        <dbReference type="EMBL" id="CAG6706397.1"/>
    </source>
</evidence>
<dbReference type="AlphaFoldDB" id="A0A8D8XR57"/>
<dbReference type="EMBL" id="HBUF01040353">
    <property type="protein sequence ID" value="CAG6617935.1"/>
    <property type="molecule type" value="Transcribed_RNA"/>
</dbReference>
<accession>A0A8D8XR57</accession>
<organism evidence="1">
    <name type="scientific">Cacopsylla melanoneura</name>
    <dbReference type="NCBI Taxonomy" id="428564"/>
    <lineage>
        <taxon>Eukaryota</taxon>
        <taxon>Metazoa</taxon>
        <taxon>Ecdysozoa</taxon>
        <taxon>Arthropoda</taxon>
        <taxon>Hexapoda</taxon>
        <taxon>Insecta</taxon>
        <taxon>Pterygota</taxon>
        <taxon>Neoptera</taxon>
        <taxon>Paraneoptera</taxon>
        <taxon>Hemiptera</taxon>
        <taxon>Sternorrhyncha</taxon>
        <taxon>Psylloidea</taxon>
        <taxon>Psyllidae</taxon>
        <taxon>Psyllinae</taxon>
        <taxon>Cacopsylla</taxon>
    </lineage>
</organism>
<dbReference type="EMBL" id="HBUF01040356">
    <property type="protein sequence ID" value="CAG6617943.1"/>
    <property type="molecule type" value="Transcribed_RNA"/>
</dbReference>
<dbReference type="EMBL" id="HBUF01040357">
    <property type="protein sequence ID" value="CAG6617946.1"/>
    <property type="molecule type" value="Transcribed_RNA"/>
</dbReference>
<sequence>MKTKVNYLYQTILVFLMKRGALKCQIRTNDVKSPKTHTCPIKTSSIATNLTNLHSKKTPHSRIILTMSKKKPRAMPVETKKNSSAMMIRLIKPTNTIARMINQSEEW</sequence>
<dbReference type="EMBL" id="HBUF01253016">
    <property type="protein sequence ID" value="CAG6680669.1"/>
    <property type="molecule type" value="Transcribed_RNA"/>
</dbReference>
<dbReference type="EMBL" id="HBUF01253017">
    <property type="protein sequence ID" value="CAG6680671.1"/>
    <property type="molecule type" value="Transcribed_RNA"/>
</dbReference>
<reference evidence="1" key="1">
    <citation type="submission" date="2021-05" db="EMBL/GenBank/DDBJ databases">
        <authorList>
            <person name="Alioto T."/>
            <person name="Alioto T."/>
            <person name="Gomez Garrido J."/>
        </authorList>
    </citation>
    <scope>NUCLEOTIDE SEQUENCE</scope>
</reference>
<dbReference type="EMBL" id="HBUF01343224">
    <property type="protein sequence ID" value="CAG6706397.1"/>
    <property type="molecule type" value="Transcribed_RNA"/>
</dbReference>
<dbReference type="EMBL" id="HBUF01040354">
    <property type="protein sequence ID" value="CAG6617938.1"/>
    <property type="molecule type" value="Transcribed_RNA"/>
</dbReference>